<feature type="chain" id="PRO_5004921831" description="Periplasmic heavy metal sensor" evidence="1">
    <location>
        <begin position="25"/>
        <end position="189"/>
    </location>
</feature>
<keyword evidence="3" id="KW-1185">Reference proteome</keyword>
<reference evidence="2 3" key="1">
    <citation type="submission" date="2013-08" db="EMBL/GenBank/DDBJ databases">
        <title>The genome sequence of Skermanella stibiiresistens.</title>
        <authorList>
            <person name="Zhu W."/>
            <person name="Wang G."/>
        </authorList>
    </citation>
    <scope>NUCLEOTIDE SEQUENCE [LARGE SCALE GENOMIC DNA]</scope>
    <source>
        <strain evidence="2 3">SB22</strain>
    </source>
</reference>
<dbReference type="Pfam" id="PF13801">
    <property type="entry name" value="Metal_resist"/>
    <property type="match status" value="1"/>
</dbReference>
<dbReference type="PATRIC" id="fig|1385369.3.peg.146"/>
<comment type="caution">
    <text evidence="2">The sequence shown here is derived from an EMBL/GenBank/DDBJ whole genome shotgun (WGS) entry which is preliminary data.</text>
</comment>
<evidence type="ECO:0000313" key="2">
    <source>
        <dbReference type="EMBL" id="EWY42478.1"/>
    </source>
</evidence>
<evidence type="ECO:0000313" key="3">
    <source>
        <dbReference type="Proteomes" id="UP000019486"/>
    </source>
</evidence>
<dbReference type="RefSeq" id="WP_051511341.1">
    <property type="nucleotide sequence ID" value="NZ_AVFL01000001.1"/>
</dbReference>
<dbReference type="STRING" id="1385369.N825_00745"/>
<accession>W9HEZ8</accession>
<dbReference type="InterPro" id="IPR025961">
    <property type="entry name" value="Metal_resist"/>
</dbReference>
<dbReference type="AlphaFoldDB" id="W9HEZ8"/>
<dbReference type="Gene3D" id="1.20.120.1490">
    <property type="match status" value="1"/>
</dbReference>
<feature type="signal peptide" evidence="1">
    <location>
        <begin position="1"/>
        <end position="24"/>
    </location>
</feature>
<dbReference type="EMBL" id="AVFL01000001">
    <property type="protein sequence ID" value="EWY42478.1"/>
    <property type="molecule type" value="Genomic_DNA"/>
</dbReference>
<organism evidence="2 3">
    <name type="scientific">Skermanella stibiiresistens SB22</name>
    <dbReference type="NCBI Taxonomy" id="1385369"/>
    <lineage>
        <taxon>Bacteria</taxon>
        <taxon>Pseudomonadati</taxon>
        <taxon>Pseudomonadota</taxon>
        <taxon>Alphaproteobacteria</taxon>
        <taxon>Rhodospirillales</taxon>
        <taxon>Azospirillaceae</taxon>
        <taxon>Skermanella</taxon>
    </lineage>
</organism>
<proteinExistence type="predicted"/>
<keyword evidence="1" id="KW-0732">Signal</keyword>
<evidence type="ECO:0008006" key="4">
    <source>
        <dbReference type="Google" id="ProtNLM"/>
    </source>
</evidence>
<gene>
    <name evidence="2" type="ORF">N825_00745</name>
</gene>
<evidence type="ECO:0000256" key="1">
    <source>
        <dbReference type="SAM" id="SignalP"/>
    </source>
</evidence>
<dbReference type="Proteomes" id="UP000019486">
    <property type="component" value="Unassembled WGS sequence"/>
</dbReference>
<protein>
    <recommendedName>
        <fullName evidence="4">Periplasmic heavy metal sensor</fullName>
    </recommendedName>
</protein>
<dbReference type="OrthoDB" id="7353511at2"/>
<name>W9HEZ8_9PROT</name>
<sequence>MFQALALSACLAITTLGLSGAASAQVTHTPQQPYAHLQSRPVKALSDQQIADLRAGRGMGYALPAELNGYPGPAHTLENADALMLSPVQRESTKALFEAMKSEVVPLGERLIQQETELERLFAEKAVTPVILETATGAIGVTQGALRAAHLRYHLAMMEVLTPEQAQRYTQARGYGGEHGQEGHGTHAR</sequence>